<gene>
    <name evidence="2" type="ORF">C9I99_12125</name>
</gene>
<feature type="transmembrane region" description="Helical" evidence="1">
    <location>
        <begin position="72"/>
        <end position="89"/>
    </location>
</feature>
<keyword evidence="1" id="KW-0812">Transmembrane</keyword>
<evidence type="ECO:0008006" key="4">
    <source>
        <dbReference type="Google" id="ProtNLM"/>
    </source>
</evidence>
<proteinExistence type="predicted"/>
<dbReference type="EMBL" id="PYMH01000005">
    <property type="protein sequence ID" value="PSU33521.1"/>
    <property type="molecule type" value="Genomic_DNA"/>
</dbReference>
<dbReference type="OrthoDB" id="8114804at2"/>
<feature type="transmembrane region" description="Helical" evidence="1">
    <location>
        <begin position="125"/>
        <end position="145"/>
    </location>
</feature>
<feature type="transmembrane region" description="Helical" evidence="1">
    <location>
        <begin position="34"/>
        <end position="51"/>
    </location>
</feature>
<keyword evidence="1" id="KW-0472">Membrane</keyword>
<feature type="transmembrane region" description="Helical" evidence="1">
    <location>
        <begin position="245"/>
        <end position="264"/>
    </location>
</feature>
<comment type="caution">
    <text evidence="2">The sequence shown here is derived from an EMBL/GenBank/DDBJ whole genome shotgun (WGS) entry which is preliminary data.</text>
</comment>
<accession>A0A2T3IY56</accession>
<protein>
    <recommendedName>
        <fullName evidence="4">EamA domain-containing protein</fullName>
    </recommendedName>
</protein>
<keyword evidence="1" id="KW-1133">Transmembrane helix</keyword>
<dbReference type="AlphaFoldDB" id="A0A2T3IY56"/>
<feature type="transmembrane region" description="Helical" evidence="1">
    <location>
        <begin position="151"/>
        <end position="172"/>
    </location>
</feature>
<feature type="transmembrane region" description="Helical" evidence="1">
    <location>
        <begin position="220"/>
        <end position="238"/>
    </location>
</feature>
<name>A0A2T3IY56_9GAMM</name>
<evidence type="ECO:0000313" key="3">
    <source>
        <dbReference type="Proteomes" id="UP000241222"/>
    </source>
</evidence>
<reference evidence="2 3" key="1">
    <citation type="submission" date="2018-03" db="EMBL/GenBank/DDBJ databases">
        <title>Whole genome sequencing of Histamine producing bacteria.</title>
        <authorList>
            <person name="Butler K."/>
        </authorList>
    </citation>
    <scope>NUCLEOTIDE SEQUENCE [LARGE SCALE GENOMIC DNA]</scope>
    <source>
        <strain evidence="2 3">JCM 13586</strain>
    </source>
</reference>
<evidence type="ECO:0000313" key="2">
    <source>
        <dbReference type="EMBL" id="PSU33521.1"/>
    </source>
</evidence>
<dbReference type="Proteomes" id="UP000241222">
    <property type="component" value="Unassembled WGS sequence"/>
</dbReference>
<dbReference type="RefSeq" id="WP_107349156.1">
    <property type="nucleotide sequence ID" value="NZ_PYMH01000005.1"/>
</dbReference>
<feature type="transmembrane region" description="Helical" evidence="1">
    <location>
        <begin position="192"/>
        <end position="214"/>
    </location>
</feature>
<keyword evidence="3" id="KW-1185">Reference proteome</keyword>
<feature type="transmembrane region" description="Helical" evidence="1">
    <location>
        <begin position="276"/>
        <end position="295"/>
    </location>
</feature>
<organism evidence="2 3">
    <name type="scientific">Photobacterium lutimaris</name>
    <dbReference type="NCBI Taxonomy" id="388278"/>
    <lineage>
        <taxon>Bacteria</taxon>
        <taxon>Pseudomonadati</taxon>
        <taxon>Pseudomonadota</taxon>
        <taxon>Gammaproteobacteria</taxon>
        <taxon>Vibrionales</taxon>
        <taxon>Vibrionaceae</taxon>
        <taxon>Photobacterium</taxon>
    </lineage>
</organism>
<feature type="transmembrane region" description="Helical" evidence="1">
    <location>
        <begin position="95"/>
        <end position="113"/>
    </location>
</feature>
<sequence>MNGLVLGYIYIFLYCILSVTKDIVLEDGLKTSNTFDYLLIVFTCVALFYIINDKIISTEKNKKTKNYFKDNIWLNIVTVGNWLGLFYSLKFFSAPVVSALYAGLIPLTTLIVNKRLRPKSKLSKGDYIATISLFLCAVFWSGYNIEKLQETSIFTGLTIILISSLSISSTTVFSKRLAENGCTAVKIMAHRFYILIFFSAIFSSPPPVVIDIFIDNLTLLAFVIGFGTILSLWLFQIGVNICEPIITHVIISTCPIISLIIYFFYNSDISIPKDTIFFSSSVVIIAIIYGIFDYYKNSQKLRN</sequence>
<evidence type="ECO:0000256" key="1">
    <source>
        <dbReference type="SAM" id="Phobius"/>
    </source>
</evidence>